<accession>A0AAE0S8C5</accession>
<organism evidence="1 2">
    <name type="scientific">Potamilus streckersoni</name>
    <dbReference type="NCBI Taxonomy" id="2493646"/>
    <lineage>
        <taxon>Eukaryota</taxon>
        <taxon>Metazoa</taxon>
        <taxon>Spiralia</taxon>
        <taxon>Lophotrochozoa</taxon>
        <taxon>Mollusca</taxon>
        <taxon>Bivalvia</taxon>
        <taxon>Autobranchia</taxon>
        <taxon>Heteroconchia</taxon>
        <taxon>Palaeoheterodonta</taxon>
        <taxon>Unionida</taxon>
        <taxon>Unionoidea</taxon>
        <taxon>Unionidae</taxon>
        <taxon>Ambleminae</taxon>
        <taxon>Lampsilini</taxon>
        <taxon>Potamilus</taxon>
    </lineage>
</organism>
<reference evidence="1" key="2">
    <citation type="journal article" date="2021" name="Genome Biol. Evol.">
        <title>Developing a high-quality reference genome for a parasitic bivalve with doubly uniparental inheritance (Bivalvia: Unionida).</title>
        <authorList>
            <person name="Smith C.H."/>
        </authorList>
    </citation>
    <scope>NUCLEOTIDE SEQUENCE</scope>
    <source>
        <strain evidence="1">CHS0354</strain>
        <tissue evidence="1">Mantle</tissue>
    </source>
</reference>
<reference evidence="1" key="1">
    <citation type="journal article" date="2021" name="Genome Biol. Evol.">
        <title>A High-Quality Reference Genome for a Parasitic Bivalve with Doubly Uniparental Inheritance (Bivalvia: Unionida).</title>
        <authorList>
            <person name="Smith C.H."/>
        </authorList>
    </citation>
    <scope>NUCLEOTIDE SEQUENCE</scope>
    <source>
        <strain evidence="1">CHS0354</strain>
    </source>
</reference>
<name>A0AAE0S8C5_9BIVA</name>
<sequence length="101" mass="11052">MNTTLPFCSGKDGVSVTANRSQGSPVRELGSGILRLAQGPLLSTAIHIRSIQYTCYIAFMLGRQEMVLTHVIISQYENVTYASRTSSSLAKVPTSQPIYDR</sequence>
<dbReference type="AlphaFoldDB" id="A0AAE0S8C5"/>
<evidence type="ECO:0000313" key="2">
    <source>
        <dbReference type="Proteomes" id="UP001195483"/>
    </source>
</evidence>
<proteinExistence type="predicted"/>
<dbReference type="EMBL" id="JAEAOA010001092">
    <property type="protein sequence ID" value="KAK3586883.1"/>
    <property type="molecule type" value="Genomic_DNA"/>
</dbReference>
<evidence type="ECO:0000313" key="1">
    <source>
        <dbReference type="EMBL" id="KAK3586883.1"/>
    </source>
</evidence>
<protein>
    <submittedName>
        <fullName evidence="1">Uncharacterized protein</fullName>
    </submittedName>
</protein>
<reference evidence="1" key="3">
    <citation type="submission" date="2023-05" db="EMBL/GenBank/DDBJ databases">
        <authorList>
            <person name="Smith C.H."/>
        </authorList>
    </citation>
    <scope>NUCLEOTIDE SEQUENCE</scope>
    <source>
        <strain evidence="1">CHS0354</strain>
        <tissue evidence="1">Mantle</tissue>
    </source>
</reference>
<gene>
    <name evidence="1" type="ORF">CHS0354_017676</name>
</gene>
<keyword evidence="2" id="KW-1185">Reference proteome</keyword>
<dbReference type="Proteomes" id="UP001195483">
    <property type="component" value="Unassembled WGS sequence"/>
</dbReference>
<comment type="caution">
    <text evidence="1">The sequence shown here is derived from an EMBL/GenBank/DDBJ whole genome shotgun (WGS) entry which is preliminary data.</text>
</comment>